<dbReference type="GO" id="GO:0004069">
    <property type="term" value="F:L-aspartate:2-oxoglutarate aminotransferase activity"/>
    <property type="evidence" value="ECO:0007669"/>
    <property type="project" value="UniProtKB-EC"/>
</dbReference>
<keyword evidence="8" id="KW-1185">Reference proteome</keyword>
<proteinExistence type="inferred from homology"/>
<evidence type="ECO:0000256" key="3">
    <source>
        <dbReference type="ARBA" id="ARBA00022576"/>
    </source>
</evidence>
<gene>
    <name evidence="7" type="ORF">HNQ61_003843</name>
</gene>
<dbReference type="Gene3D" id="3.40.640.10">
    <property type="entry name" value="Type I PLP-dependent aspartate aminotransferase-like (Major domain)"/>
    <property type="match status" value="1"/>
</dbReference>
<reference evidence="7 8" key="1">
    <citation type="submission" date="2020-08" db="EMBL/GenBank/DDBJ databases">
        <title>Genomic Encyclopedia of Type Strains, Phase IV (KMG-IV): sequencing the most valuable type-strain genomes for metagenomic binning, comparative biology and taxonomic classification.</title>
        <authorList>
            <person name="Goeker M."/>
        </authorList>
    </citation>
    <scope>NUCLEOTIDE SEQUENCE [LARGE SCALE GENOMIC DNA]</scope>
    <source>
        <strain evidence="7 8">DSM 29007</strain>
    </source>
</reference>
<dbReference type="InterPro" id="IPR015424">
    <property type="entry name" value="PyrdxlP-dep_Trfase"/>
</dbReference>
<evidence type="ECO:0000256" key="5">
    <source>
        <dbReference type="ARBA" id="ARBA00022898"/>
    </source>
</evidence>
<evidence type="ECO:0000313" key="8">
    <source>
        <dbReference type="Proteomes" id="UP000582837"/>
    </source>
</evidence>
<dbReference type="SUPFAM" id="SSF53383">
    <property type="entry name" value="PLP-dependent transferases"/>
    <property type="match status" value="1"/>
</dbReference>
<protein>
    <submittedName>
        <fullName evidence="7">Aspartate aminotransferase</fullName>
        <ecNumber evidence="7">2.6.1.1</ecNumber>
    </submittedName>
</protein>
<dbReference type="GO" id="GO:0030170">
    <property type="term" value="F:pyridoxal phosphate binding"/>
    <property type="evidence" value="ECO:0007669"/>
    <property type="project" value="InterPro"/>
</dbReference>
<keyword evidence="5" id="KW-0663">Pyridoxal phosphate</keyword>
<dbReference type="PANTHER" id="PTHR46383:SF1">
    <property type="entry name" value="ASPARTATE AMINOTRANSFERASE"/>
    <property type="match status" value="1"/>
</dbReference>
<dbReference type="GO" id="GO:0006520">
    <property type="term" value="P:amino acid metabolic process"/>
    <property type="evidence" value="ECO:0007669"/>
    <property type="project" value="InterPro"/>
</dbReference>
<feature type="domain" description="Aminotransferase class I/classII large" evidence="6">
    <location>
        <begin position="35"/>
        <end position="410"/>
    </location>
</feature>
<evidence type="ECO:0000313" key="7">
    <source>
        <dbReference type="EMBL" id="MBB6072181.1"/>
    </source>
</evidence>
<evidence type="ECO:0000256" key="4">
    <source>
        <dbReference type="ARBA" id="ARBA00022679"/>
    </source>
</evidence>
<dbReference type="InterPro" id="IPR015421">
    <property type="entry name" value="PyrdxlP-dep_Trfase_major"/>
</dbReference>
<evidence type="ECO:0000256" key="2">
    <source>
        <dbReference type="ARBA" id="ARBA00007441"/>
    </source>
</evidence>
<comment type="similarity">
    <text evidence="2">Belongs to the class-I pyridoxal-phosphate-dependent aminotransferase family.</text>
</comment>
<dbReference type="Pfam" id="PF00155">
    <property type="entry name" value="Aminotran_1_2"/>
    <property type="match status" value="1"/>
</dbReference>
<comment type="caution">
    <text evidence="7">The sequence shown here is derived from an EMBL/GenBank/DDBJ whole genome shotgun (WGS) entry which is preliminary data.</text>
</comment>
<keyword evidence="4 7" id="KW-0808">Transferase</keyword>
<dbReference type="PANTHER" id="PTHR46383">
    <property type="entry name" value="ASPARTATE AMINOTRANSFERASE"/>
    <property type="match status" value="1"/>
</dbReference>
<dbReference type="EC" id="2.6.1.1" evidence="7"/>
<dbReference type="Gene3D" id="3.90.1150.10">
    <property type="entry name" value="Aspartate Aminotransferase, domain 1"/>
    <property type="match status" value="1"/>
</dbReference>
<dbReference type="Proteomes" id="UP000582837">
    <property type="component" value="Unassembled WGS sequence"/>
</dbReference>
<evidence type="ECO:0000259" key="6">
    <source>
        <dbReference type="Pfam" id="PF00155"/>
    </source>
</evidence>
<dbReference type="CDD" id="cd00609">
    <property type="entry name" value="AAT_like"/>
    <property type="match status" value="1"/>
</dbReference>
<dbReference type="InterPro" id="IPR015422">
    <property type="entry name" value="PyrdxlP-dep_Trfase_small"/>
</dbReference>
<evidence type="ECO:0000256" key="1">
    <source>
        <dbReference type="ARBA" id="ARBA00001933"/>
    </source>
</evidence>
<dbReference type="AlphaFoldDB" id="A0A841H269"/>
<organism evidence="7 8">
    <name type="scientific">Longimicrobium terrae</name>
    <dbReference type="NCBI Taxonomy" id="1639882"/>
    <lineage>
        <taxon>Bacteria</taxon>
        <taxon>Pseudomonadati</taxon>
        <taxon>Gemmatimonadota</taxon>
        <taxon>Longimicrobiia</taxon>
        <taxon>Longimicrobiales</taxon>
        <taxon>Longimicrobiaceae</taxon>
        <taxon>Longimicrobium</taxon>
    </lineage>
</organism>
<accession>A0A841H269</accession>
<dbReference type="InterPro" id="IPR050596">
    <property type="entry name" value="AspAT/PAT-like"/>
</dbReference>
<dbReference type="InterPro" id="IPR004839">
    <property type="entry name" value="Aminotransferase_I/II_large"/>
</dbReference>
<dbReference type="RefSeq" id="WP_205761204.1">
    <property type="nucleotide sequence ID" value="NZ_JABDTL010000001.1"/>
</dbReference>
<comment type="cofactor">
    <cofactor evidence="1">
        <name>pyridoxal 5'-phosphate</name>
        <dbReference type="ChEBI" id="CHEBI:597326"/>
    </cofactor>
</comment>
<name>A0A841H269_9BACT</name>
<keyword evidence="3 7" id="KW-0032">Aminotransferase</keyword>
<sequence>MTDGRVSTMAAGLIGSEILKIAADIRARVAQGEQICNLTVGDFSPAEFRIPEYLEREIGVALAAGETNYPPADGMLPLRQAVAAFLQRWLGLEYPLESVLITAGSRPGIYSVFTAIVDPGDVVVYPVPSWNNNHYIHMSGARGVPVVCHAENAFLPTRALLEDAVRGARLLALNSPLNPCGTAFTAEALGEICDLVLEENARRGPDERPLYVMYDQVYWMLTFGDTQHVNPVSLRPAMRDYTIFVDGISKSFAATGVRVGWTVGPADVTGRMASILGHVGAWAPRAEQIATARLLDATDEIRAYHKEMFRGVEDRLDALYDGIEALAGQGFPVHAITPMGAIYLSARFALHGWKTPAGQVLQTNEQIRQYLLESAGLAVVHFQAFGFQEESGWFRLSVGATSVAEIQPMLVRLTSALQALTPP</sequence>
<dbReference type="EMBL" id="JACHIA010000013">
    <property type="protein sequence ID" value="MBB6072181.1"/>
    <property type="molecule type" value="Genomic_DNA"/>
</dbReference>